<dbReference type="GO" id="GO:0030026">
    <property type="term" value="P:intracellular manganese ion homeostasis"/>
    <property type="evidence" value="ECO:0007669"/>
    <property type="project" value="InterPro"/>
</dbReference>
<evidence type="ECO:0000313" key="6">
    <source>
        <dbReference type="EMBL" id="AZQ76553.1"/>
    </source>
</evidence>
<feature type="transmembrane region" description="Helical" evidence="5">
    <location>
        <begin position="178"/>
        <end position="197"/>
    </location>
</feature>
<feature type="transmembrane region" description="Helical" evidence="5">
    <location>
        <begin position="152"/>
        <end position="172"/>
    </location>
</feature>
<dbReference type="CDD" id="cd02432">
    <property type="entry name" value="Nodulin-21_like_1"/>
    <property type="match status" value="1"/>
</dbReference>
<keyword evidence="7" id="KW-1185">Reference proteome</keyword>
<protein>
    <submittedName>
        <fullName evidence="6">VIT family protein</fullName>
    </submittedName>
</protein>
<keyword evidence="2 5" id="KW-0812">Transmembrane</keyword>
<feature type="transmembrane region" description="Helical" evidence="5">
    <location>
        <begin position="209"/>
        <end position="234"/>
    </location>
</feature>
<name>A0A3Q9G314_9ACTO</name>
<reference evidence="6 7" key="1">
    <citation type="submission" date="2018-12" db="EMBL/GenBank/DDBJ databases">
        <title>Complete genome sequence of Flaviflexus sp. H23T48.</title>
        <authorList>
            <person name="Bae J.-W."/>
            <person name="Lee J.-Y."/>
        </authorList>
    </citation>
    <scope>NUCLEOTIDE SEQUENCE [LARGE SCALE GENOMIC DNA]</scope>
    <source>
        <strain evidence="6 7">H23T48</strain>
    </source>
</reference>
<dbReference type="GO" id="GO:0012505">
    <property type="term" value="C:endomembrane system"/>
    <property type="evidence" value="ECO:0007669"/>
    <property type="project" value="UniProtKB-SubCell"/>
</dbReference>
<organism evidence="6 7">
    <name type="scientific">Flaviflexus ciconiae</name>
    <dbReference type="NCBI Taxonomy" id="2496867"/>
    <lineage>
        <taxon>Bacteria</taxon>
        <taxon>Bacillati</taxon>
        <taxon>Actinomycetota</taxon>
        <taxon>Actinomycetes</taxon>
        <taxon>Actinomycetales</taxon>
        <taxon>Actinomycetaceae</taxon>
        <taxon>Flaviflexus</taxon>
    </lineage>
</organism>
<comment type="subcellular location">
    <subcellularLocation>
        <location evidence="1">Endomembrane system</location>
        <topology evidence="1">Multi-pass membrane protein</topology>
    </subcellularLocation>
</comment>
<evidence type="ECO:0000256" key="1">
    <source>
        <dbReference type="ARBA" id="ARBA00004127"/>
    </source>
</evidence>
<keyword evidence="3 5" id="KW-1133">Transmembrane helix</keyword>
<dbReference type="InterPro" id="IPR008217">
    <property type="entry name" value="Ccc1_fam"/>
</dbReference>
<dbReference type="RefSeq" id="WP_126703361.1">
    <property type="nucleotide sequence ID" value="NZ_CP034593.1"/>
</dbReference>
<dbReference type="EMBL" id="CP034593">
    <property type="protein sequence ID" value="AZQ76553.1"/>
    <property type="molecule type" value="Genomic_DNA"/>
</dbReference>
<dbReference type="AlphaFoldDB" id="A0A3Q9G314"/>
<dbReference type="OrthoDB" id="188924at2"/>
<evidence type="ECO:0000256" key="2">
    <source>
        <dbReference type="ARBA" id="ARBA00022692"/>
    </source>
</evidence>
<evidence type="ECO:0000256" key="4">
    <source>
        <dbReference type="ARBA" id="ARBA00023136"/>
    </source>
</evidence>
<sequence length="235" mass="23965">MAQVTDIESKADGLSSKLNWLRAGVLGANDGIVSTAGIVMGVAGAAVSDQALIASGVAGLVAGAISMAVGEYVSVSSQRDTEKAEIDVLRKRLDENPENQRLSLAHTFEREGLSKKTSLAVAAELSDSDAIGAHARYELGINADELTNPWHAAWASMIAFVVGAIIPLIAMVASPDSVRVVATIVAVVIALIITGTTSARLGGAPVGRAIVRVVIGGLAAMLITYAIGALVGVVL</sequence>
<dbReference type="GO" id="GO:0005384">
    <property type="term" value="F:manganese ion transmembrane transporter activity"/>
    <property type="evidence" value="ECO:0007669"/>
    <property type="project" value="InterPro"/>
</dbReference>
<dbReference type="Proteomes" id="UP000280344">
    <property type="component" value="Chromosome"/>
</dbReference>
<dbReference type="KEGG" id="flh:EJ997_03520"/>
<proteinExistence type="predicted"/>
<keyword evidence="4 5" id="KW-0472">Membrane</keyword>
<dbReference type="PANTHER" id="PTHR31851">
    <property type="entry name" value="FE(2+)/MN(2+) TRANSPORTER PCL1"/>
    <property type="match status" value="1"/>
</dbReference>
<dbReference type="Pfam" id="PF01988">
    <property type="entry name" value="VIT1"/>
    <property type="match status" value="1"/>
</dbReference>
<gene>
    <name evidence="6" type="ORF">EJ997_03520</name>
</gene>
<evidence type="ECO:0000256" key="5">
    <source>
        <dbReference type="SAM" id="Phobius"/>
    </source>
</evidence>
<accession>A0A3Q9G314</accession>
<evidence type="ECO:0000313" key="7">
    <source>
        <dbReference type="Proteomes" id="UP000280344"/>
    </source>
</evidence>
<feature type="transmembrane region" description="Helical" evidence="5">
    <location>
        <begin position="20"/>
        <end position="46"/>
    </location>
</feature>
<evidence type="ECO:0000256" key="3">
    <source>
        <dbReference type="ARBA" id="ARBA00022989"/>
    </source>
</evidence>
<feature type="transmembrane region" description="Helical" evidence="5">
    <location>
        <begin position="52"/>
        <end position="73"/>
    </location>
</feature>